<evidence type="ECO:0000313" key="3">
    <source>
        <dbReference type="Proteomes" id="UP001518990"/>
    </source>
</evidence>
<dbReference type="Gene3D" id="3.40.50.1820">
    <property type="entry name" value="alpha/beta hydrolase"/>
    <property type="match status" value="1"/>
</dbReference>
<dbReference type="RefSeq" id="WP_207450492.1">
    <property type="nucleotide sequence ID" value="NZ_JACTNF010000034.1"/>
</dbReference>
<dbReference type="InterPro" id="IPR029058">
    <property type="entry name" value="AB_hydrolase_fold"/>
</dbReference>
<keyword evidence="2" id="KW-0378">Hydrolase</keyword>
<reference evidence="2 3" key="1">
    <citation type="submission" date="2020-09" db="EMBL/GenBank/DDBJ databases">
        <title>Roseomonas.</title>
        <authorList>
            <person name="Zhu W."/>
        </authorList>
    </citation>
    <scope>NUCLEOTIDE SEQUENCE [LARGE SCALE GENOMIC DNA]</scope>
    <source>
        <strain evidence="2 3">1311</strain>
    </source>
</reference>
<gene>
    <name evidence="2" type="ORF">IAI60_20130</name>
</gene>
<name>A0ABS3KHI3_9PROT</name>
<keyword evidence="3" id="KW-1185">Reference proteome</keyword>
<comment type="caution">
    <text evidence="2">The sequence shown here is derived from an EMBL/GenBank/DDBJ whole genome shotgun (WGS) entry which is preliminary data.</text>
</comment>
<dbReference type="SUPFAM" id="SSF53474">
    <property type="entry name" value="alpha/beta-Hydrolases"/>
    <property type="match status" value="1"/>
</dbReference>
<feature type="domain" description="Alpha/beta hydrolase fold-3" evidence="1">
    <location>
        <begin position="88"/>
        <end position="125"/>
    </location>
</feature>
<proteinExistence type="predicted"/>
<evidence type="ECO:0000313" key="2">
    <source>
        <dbReference type="EMBL" id="MBO1076927.1"/>
    </source>
</evidence>
<dbReference type="Pfam" id="PF07859">
    <property type="entry name" value="Abhydrolase_3"/>
    <property type="match status" value="1"/>
</dbReference>
<organism evidence="2 3">
    <name type="scientific">Roseomonas marmotae</name>
    <dbReference type="NCBI Taxonomy" id="2768161"/>
    <lineage>
        <taxon>Bacteria</taxon>
        <taxon>Pseudomonadati</taxon>
        <taxon>Pseudomonadota</taxon>
        <taxon>Alphaproteobacteria</taxon>
        <taxon>Acetobacterales</taxon>
        <taxon>Roseomonadaceae</taxon>
        <taxon>Roseomonas</taxon>
    </lineage>
</organism>
<dbReference type="Proteomes" id="UP001518990">
    <property type="component" value="Unassembled WGS sequence"/>
</dbReference>
<accession>A0ABS3KHI3</accession>
<dbReference type="GO" id="GO:0016787">
    <property type="term" value="F:hydrolase activity"/>
    <property type="evidence" value="ECO:0007669"/>
    <property type="project" value="UniProtKB-KW"/>
</dbReference>
<dbReference type="EMBL" id="JACTNF010000034">
    <property type="protein sequence ID" value="MBO1076927.1"/>
    <property type="molecule type" value="Genomic_DNA"/>
</dbReference>
<evidence type="ECO:0000259" key="1">
    <source>
        <dbReference type="Pfam" id="PF07859"/>
    </source>
</evidence>
<sequence length="127" mass="13238">MQEPDSKHETSPLHPAILAMLDRARAAGVPALSAGAPGDARALMGASRIALGAGPEVREARRIDIPTRGGPLPALLLLPDAEPCGLCLYLHGGGWMIGSAMDFEALARTLAIRSGCAFLVPDYRLVS</sequence>
<dbReference type="InterPro" id="IPR013094">
    <property type="entry name" value="AB_hydrolase_3"/>
</dbReference>
<protein>
    <submittedName>
        <fullName evidence="2">Alpha/beta hydrolase fold domain-containing protein</fullName>
    </submittedName>
</protein>